<dbReference type="EnsemblMetazoa" id="G18257.1">
    <property type="protein sequence ID" value="G18257.1:cds"/>
    <property type="gene ID" value="G18257"/>
</dbReference>
<dbReference type="Proteomes" id="UP000005408">
    <property type="component" value="Unassembled WGS sequence"/>
</dbReference>
<sequence length="511" mass="56274">MIFFCQHCIPSDTNLCNGGLKYVCCDGYIWNETLNTCIECLEGFYGMNCSHRCPVPTYGGKCQLLCENCSVDVCHHVHGCPHSEIGMQVTTSHSNTSIASTQGTKLKNMYNFKDVTKISYEGGNIVRINYSVADMIRVNNILFVILHAIDTCSQLCEGPGGWKCCSGFFWNITHNKCIPCSDGFYGNGCSQKCPFPTYGVGCLSECYCSNDSCHFVFGCKRSVTDCSTGKTGSYCELFCLYPSYGKECQLECQCKKALCDPVNGCKNLTDITISPHLKKHIESTIFTSIASKKEAFQTSLTKPPTSNNGSNNSSCTKAPDGPNGTVCCSGYTWNESLTECTRCRVGFFGKDCTEKCPVPSYGAACQSICSCSHENCHYVFGCKRLASDCETGKIGSYCEIICPYPSYGKDCQLECHCKKDFCHPTNGCKDLTGTTKTSFLKGNTDIQNLTDSTFSIREYNSKKFILSVSEVQYIKIKSTKCTTINSNSTNEASHIFKPTFNTSPIMAYTKI</sequence>
<dbReference type="PANTHER" id="PTHR24043">
    <property type="entry name" value="SCAVENGER RECEPTOR CLASS F"/>
    <property type="match status" value="1"/>
</dbReference>
<keyword evidence="1" id="KW-0245">EGF-like domain</keyword>
<dbReference type="PANTHER" id="PTHR24043:SF8">
    <property type="entry name" value="EGF-LIKE DOMAIN-CONTAINING PROTEIN"/>
    <property type="match status" value="1"/>
</dbReference>
<evidence type="ECO:0000313" key="4">
    <source>
        <dbReference type="Proteomes" id="UP000005408"/>
    </source>
</evidence>
<organism evidence="3 4">
    <name type="scientific">Magallana gigas</name>
    <name type="common">Pacific oyster</name>
    <name type="synonym">Crassostrea gigas</name>
    <dbReference type="NCBI Taxonomy" id="29159"/>
    <lineage>
        <taxon>Eukaryota</taxon>
        <taxon>Metazoa</taxon>
        <taxon>Spiralia</taxon>
        <taxon>Lophotrochozoa</taxon>
        <taxon>Mollusca</taxon>
        <taxon>Bivalvia</taxon>
        <taxon>Autobranchia</taxon>
        <taxon>Pteriomorphia</taxon>
        <taxon>Ostreida</taxon>
        <taxon>Ostreoidea</taxon>
        <taxon>Ostreidae</taxon>
        <taxon>Magallana</taxon>
    </lineage>
</organism>
<dbReference type="Gene3D" id="2.170.300.10">
    <property type="entry name" value="Tie2 ligand-binding domain superfamily"/>
    <property type="match status" value="2"/>
</dbReference>
<name>A0A8W8JBB0_MAGGI</name>
<dbReference type="AlphaFoldDB" id="A0A8W8JBB0"/>
<protein>
    <recommendedName>
        <fullName evidence="5">Multiple epidermal growth factor-like domains 6</fullName>
    </recommendedName>
</protein>
<evidence type="ECO:0008006" key="5">
    <source>
        <dbReference type="Google" id="ProtNLM"/>
    </source>
</evidence>
<evidence type="ECO:0000313" key="3">
    <source>
        <dbReference type="EnsemblMetazoa" id="G18257.1:cds"/>
    </source>
</evidence>
<dbReference type="GO" id="GO:0005044">
    <property type="term" value="F:scavenger receptor activity"/>
    <property type="evidence" value="ECO:0007669"/>
    <property type="project" value="InterPro"/>
</dbReference>
<proteinExistence type="predicted"/>
<keyword evidence="4" id="KW-1185">Reference proteome</keyword>
<accession>A0A8W8JBB0</accession>
<reference evidence="3" key="1">
    <citation type="submission" date="2022-08" db="UniProtKB">
        <authorList>
            <consortium name="EnsemblMetazoa"/>
        </authorList>
    </citation>
    <scope>IDENTIFICATION</scope>
    <source>
        <strain evidence="3">05x7-T-G4-1.051#20</strain>
    </source>
</reference>
<evidence type="ECO:0000256" key="2">
    <source>
        <dbReference type="SAM" id="MobiDB-lite"/>
    </source>
</evidence>
<dbReference type="InterPro" id="IPR042635">
    <property type="entry name" value="MEGF10/SREC1/2-like"/>
</dbReference>
<dbReference type="SMART" id="SM01411">
    <property type="entry name" value="Ephrin_rec_like"/>
    <property type="match status" value="3"/>
</dbReference>
<feature type="region of interest" description="Disordered" evidence="2">
    <location>
        <begin position="299"/>
        <end position="319"/>
    </location>
</feature>
<evidence type="ECO:0000256" key="1">
    <source>
        <dbReference type="ARBA" id="ARBA00022536"/>
    </source>
</evidence>